<organism evidence="2 3">
    <name type="scientific">Salinibacter ruber (strain M8)</name>
    <dbReference type="NCBI Taxonomy" id="761659"/>
    <lineage>
        <taxon>Bacteria</taxon>
        <taxon>Pseudomonadati</taxon>
        <taxon>Rhodothermota</taxon>
        <taxon>Rhodothermia</taxon>
        <taxon>Rhodothermales</taxon>
        <taxon>Salinibacteraceae</taxon>
        <taxon>Salinibacter</taxon>
    </lineage>
</organism>
<dbReference type="AlphaFoldDB" id="D5HCU7"/>
<proteinExistence type="predicted"/>
<feature type="transmembrane region" description="Helical" evidence="1">
    <location>
        <begin position="20"/>
        <end position="38"/>
    </location>
</feature>
<dbReference type="EMBL" id="FP565814">
    <property type="protein sequence ID" value="CBH25852.1"/>
    <property type="molecule type" value="Genomic_DNA"/>
</dbReference>
<accession>D5HCU7</accession>
<dbReference type="Proteomes" id="UP000000933">
    <property type="component" value="Chromosome"/>
</dbReference>
<evidence type="ECO:0000256" key="1">
    <source>
        <dbReference type="SAM" id="Phobius"/>
    </source>
</evidence>
<reference evidence="2 3" key="1">
    <citation type="journal article" date="2010" name="ISME J.">
        <title>Fine-scale evolution: genomic, phenotypic and ecological differentiation in two coexisting Salinibacter ruber strains.</title>
        <authorList>
            <person name="Pena A."/>
            <person name="Teeling H."/>
            <person name="Huerta-Cepas J."/>
            <person name="Santos F."/>
            <person name="Yarza P."/>
            <person name="Brito-Echeverria J."/>
            <person name="Lucio M."/>
            <person name="Schmitt-Kopplin P."/>
            <person name="Meseguer I."/>
            <person name="Schenowitz C."/>
            <person name="Dossat C."/>
            <person name="Barbe V."/>
            <person name="Dopazo J."/>
            <person name="Rossello-Mora R."/>
            <person name="Schuler M."/>
            <person name="Glockner F.O."/>
            <person name="Amann R."/>
            <person name="Gabaldon T."/>
            <person name="Anton J."/>
        </authorList>
    </citation>
    <scope>NUCLEOTIDE SEQUENCE [LARGE SCALE GENOMIC DNA]</scope>
    <source>
        <strain evidence="2 3">M8</strain>
    </source>
</reference>
<dbReference type="HOGENOM" id="CLU_141518_0_0_10"/>
<protein>
    <recommendedName>
        <fullName evidence="4">DUF304 domain-containing protein</fullName>
    </recommendedName>
</protein>
<evidence type="ECO:0000313" key="2">
    <source>
        <dbReference type="EMBL" id="CBH25852.1"/>
    </source>
</evidence>
<gene>
    <name evidence="2" type="ordered locus">SRM_02931</name>
</gene>
<keyword evidence="1" id="KW-1133">Transmembrane helix</keyword>
<evidence type="ECO:0008006" key="4">
    <source>
        <dbReference type="Google" id="ProtNLM"/>
    </source>
</evidence>
<dbReference type="KEGG" id="srm:SRM_02931"/>
<keyword evidence="1" id="KW-0472">Membrane</keyword>
<reference evidence="3" key="2">
    <citation type="submission" date="2010-04" db="EMBL/GenBank/DDBJ databases">
        <title>Genome sequence of Salinibacter ruber M8.</title>
        <authorList>
            <consortium name="Genoscope"/>
        </authorList>
    </citation>
    <scope>NUCLEOTIDE SEQUENCE [LARGE SCALE GENOMIC DNA]</scope>
    <source>
        <strain evidence="3">M8</strain>
    </source>
</reference>
<name>D5HCU7_SALRM</name>
<evidence type="ECO:0000313" key="3">
    <source>
        <dbReference type="Proteomes" id="UP000000933"/>
    </source>
</evidence>
<sequence>MRARIASTDPMRYKHTQVGYVTGGLTLAALPLLYYAFMVEDGELGLLAYTMLGGFGVLAVLFSSLTVTVTDQELVFYFGPGFWTRRFALDDIVSAEVVRNSALHGWGIRYTRHGWLYNVSGLRAVQLNIRGEGQIRIGTDEPEALKQALDEVTAR</sequence>
<feature type="transmembrane region" description="Helical" evidence="1">
    <location>
        <begin position="44"/>
        <end position="67"/>
    </location>
</feature>
<keyword evidence="1" id="KW-0812">Transmembrane</keyword>